<dbReference type="EMBL" id="JBHRTS010000007">
    <property type="protein sequence ID" value="MFC3195161.1"/>
    <property type="molecule type" value="Genomic_DNA"/>
</dbReference>
<evidence type="ECO:0000313" key="2">
    <source>
        <dbReference type="EMBL" id="MFC3195161.1"/>
    </source>
</evidence>
<dbReference type="Pfam" id="PF19583">
    <property type="entry name" value="ODP"/>
    <property type="match status" value="1"/>
</dbReference>
<dbReference type="Proteomes" id="UP001595533">
    <property type="component" value="Unassembled WGS sequence"/>
</dbReference>
<dbReference type="SUPFAM" id="SSF56281">
    <property type="entry name" value="Metallo-hydrolase/oxidoreductase"/>
    <property type="match status" value="1"/>
</dbReference>
<name>A0ABV7JEP8_9GAMM</name>
<evidence type="ECO:0000313" key="3">
    <source>
        <dbReference type="Proteomes" id="UP001595533"/>
    </source>
</evidence>
<organism evidence="2 3">
    <name type="scientific">Marinicella sediminis</name>
    <dbReference type="NCBI Taxonomy" id="1792834"/>
    <lineage>
        <taxon>Bacteria</taxon>
        <taxon>Pseudomonadati</taxon>
        <taxon>Pseudomonadota</taxon>
        <taxon>Gammaproteobacteria</taxon>
        <taxon>Lysobacterales</taxon>
        <taxon>Marinicellaceae</taxon>
        <taxon>Marinicella</taxon>
    </lineage>
</organism>
<dbReference type="RefSeq" id="WP_077411746.1">
    <property type="nucleotide sequence ID" value="NZ_JBHRTS010000007.1"/>
</dbReference>
<dbReference type="PANTHER" id="PTHR43041:SF1">
    <property type="entry name" value="METALLO-BETA-LACTAMASE DOMAIN-CONTAINING PROTEIN"/>
    <property type="match status" value="1"/>
</dbReference>
<comment type="caution">
    <text evidence="2">The sequence shown here is derived from an EMBL/GenBank/DDBJ whole genome shotgun (WGS) entry which is preliminary data.</text>
</comment>
<dbReference type="Gene3D" id="3.60.15.10">
    <property type="entry name" value="Ribonuclease Z/Hydroxyacylglutathione hydrolase-like"/>
    <property type="match status" value="1"/>
</dbReference>
<dbReference type="SMART" id="SM00849">
    <property type="entry name" value="Lactamase_B"/>
    <property type="match status" value="1"/>
</dbReference>
<reference evidence="3" key="1">
    <citation type="journal article" date="2019" name="Int. J. Syst. Evol. Microbiol.">
        <title>The Global Catalogue of Microorganisms (GCM) 10K type strain sequencing project: providing services to taxonomists for standard genome sequencing and annotation.</title>
        <authorList>
            <consortium name="The Broad Institute Genomics Platform"/>
            <consortium name="The Broad Institute Genome Sequencing Center for Infectious Disease"/>
            <person name="Wu L."/>
            <person name="Ma J."/>
        </authorList>
    </citation>
    <scope>NUCLEOTIDE SEQUENCE [LARGE SCALE GENOMIC DNA]</scope>
    <source>
        <strain evidence="3">KCTC 42953</strain>
    </source>
</reference>
<evidence type="ECO:0000259" key="1">
    <source>
        <dbReference type="SMART" id="SM00849"/>
    </source>
</evidence>
<dbReference type="InterPro" id="IPR001279">
    <property type="entry name" value="Metallo-B-lactamas"/>
</dbReference>
<accession>A0ABV7JEP8</accession>
<dbReference type="InterPro" id="IPR045761">
    <property type="entry name" value="ODP_dom"/>
</dbReference>
<protein>
    <submittedName>
        <fullName evidence="2">MBL fold metallo-hydrolase</fullName>
    </submittedName>
</protein>
<gene>
    <name evidence="2" type="ORF">ACFODZ_12990</name>
</gene>
<proteinExistence type="predicted"/>
<feature type="domain" description="Metallo-beta-lactamase" evidence="1">
    <location>
        <begin position="29"/>
        <end position="226"/>
    </location>
</feature>
<dbReference type="InterPro" id="IPR036866">
    <property type="entry name" value="RibonucZ/Hydroxyglut_hydro"/>
</dbReference>
<dbReference type="PANTHER" id="PTHR43041">
    <property type="entry name" value="HYDROLASE, METALLO-BETA-LACTAMASE SUPERFAMILY"/>
    <property type="match status" value="1"/>
</dbReference>
<dbReference type="CDD" id="cd07709">
    <property type="entry name" value="flavodiiron_proteins_MBL-fold"/>
    <property type="match status" value="1"/>
</dbReference>
<sequence length="267" mass="29852">MQGKPEVLFRHGKHLCLAFNDLVEGEGVQANQFLILNGDQSILLDPGGDLTYIPLNIAITRYINPKELDYIFASHQDPDIIASIDRWVMNSACRVLVSSLWGRFLPHLVSSHVDKQVGDFNQRVIQIPDEGFRLPFGDSELVMLPAHFLHSVGNFQLYDPVSKILFSGDMGASIGGDESTAYVTDFEAHIPLMEGFHRRYMGSNKAARHWARMVEKLDVEAIVPQHGQAFKGARVIGQFLDWISDLECGMDLLKQAHYSAPLALYGS</sequence>
<keyword evidence="3" id="KW-1185">Reference proteome</keyword>